<evidence type="ECO:0000313" key="3">
    <source>
        <dbReference type="Proteomes" id="UP000607281"/>
    </source>
</evidence>
<feature type="domain" description="PIN" evidence="1">
    <location>
        <begin position="6"/>
        <end position="112"/>
    </location>
</feature>
<organism evidence="2 3">
    <name type="scientific">Anabaena subtropica FACHB-260</name>
    <dbReference type="NCBI Taxonomy" id="2692884"/>
    <lineage>
        <taxon>Bacteria</taxon>
        <taxon>Bacillati</taxon>
        <taxon>Cyanobacteriota</taxon>
        <taxon>Cyanophyceae</taxon>
        <taxon>Nostocales</taxon>
        <taxon>Nostocaceae</taxon>
        <taxon>Anabaena</taxon>
    </lineage>
</organism>
<dbReference type="RefSeq" id="WP_190406881.1">
    <property type="nucleotide sequence ID" value="NZ_JACJRF010000012.1"/>
</dbReference>
<evidence type="ECO:0000259" key="1">
    <source>
        <dbReference type="Pfam" id="PF13470"/>
    </source>
</evidence>
<name>A0ABR8CMH2_9NOST</name>
<reference evidence="2 3" key="1">
    <citation type="journal article" date="2020" name="ISME J.">
        <title>Comparative genomics reveals insights into cyanobacterial evolution and habitat adaptation.</title>
        <authorList>
            <person name="Chen M.Y."/>
            <person name="Teng W.K."/>
            <person name="Zhao L."/>
            <person name="Hu C.X."/>
            <person name="Zhou Y.K."/>
            <person name="Han B.P."/>
            <person name="Song L.R."/>
            <person name="Shu W.S."/>
        </authorList>
    </citation>
    <scope>NUCLEOTIDE SEQUENCE [LARGE SCALE GENOMIC DNA]</scope>
    <source>
        <strain evidence="2 3">FACHB-260</strain>
    </source>
</reference>
<proteinExistence type="predicted"/>
<gene>
    <name evidence="2" type="ORF">H6G18_09755</name>
</gene>
<dbReference type="Proteomes" id="UP000607281">
    <property type="component" value="Unassembled WGS sequence"/>
</dbReference>
<accession>A0ABR8CMH2</accession>
<dbReference type="InterPro" id="IPR029060">
    <property type="entry name" value="PIN-like_dom_sf"/>
</dbReference>
<dbReference type="SUPFAM" id="SSF88723">
    <property type="entry name" value="PIN domain-like"/>
    <property type="match status" value="1"/>
</dbReference>
<dbReference type="Pfam" id="PF13470">
    <property type="entry name" value="PIN_3"/>
    <property type="match status" value="1"/>
</dbReference>
<dbReference type="EMBL" id="JACJRF010000012">
    <property type="protein sequence ID" value="MBD2344431.1"/>
    <property type="molecule type" value="Genomic_DNA"/>
</dbReference>
<dbReference type="PANTHER" id="PTHR34610">
    <property type="entry name" value="SSL7007 PROTEIN"/>
    <property type="match status" value="1"/>
</dbReference>
<keyword evidence="3" id="KW-1185">Reference proteome</keyword>
<protein>
    <submittedName>
        <fullName evidence="2">Toxin-antitoxin system toxin component, PIN family</fullName>
    </submittedName>
</protein>
<dbReference type="NCBIfam" id="TIGR00305">
    <property type="entry name" value="putative toxin-antitoxin system toxin component, PIN family"/>
    <property type="match status" value="1"/>
</dbReference>
<dbReference type="InterPro" id="IPR002850">
    <property type="entry name" value="PIN_toxin-like"/>
</dbReference>
<comment type="caution">
    <text evidence="2">The sequence shown here is derived from an EMBL/GenBank/DDBJ whole genome shotgun (WGS) entry which is preliminary data.</text>
</comment>
<dbReference type="InterPro" id="IPR002716">
    <property type="entry name" value="PIN_dom"/>
</dbReference>
<dbReference type="Gene3D" id="3.40.50.1010">
    <property type="entry name" value="5'-nuclease"/>
    <property type="match status" value="1"/>
</dbReference>
<sequence length="135" mass="15139">MISYIVVFDTNTLFSGLGWRGSPYSCLELARNGQIESVTCREILLELREKLQTKQNRSPTDAAIDIEQILTFSRLVEISNSLQVVVDDPDDNMVIECAIVGKATHIITGDKHLLSFNKYQDIHILKAGAFLELLT</sequence>
<dbReference type="PANTHER" id="PTHR34610:SF3">
    <property type="entry name" value="SSL7007 PROTEIN"/>
    <property type="match status" value="1"/>
</dbReference>
<evidence type="ECO:0000313" key="2">
    <source>
        <dbReference type="EMBL" id="MBD2344431.1"/>
    </source>
</evidence>